<evidence type="ECO:0000313" key="3">
    <source>
        <dbReference type="Proteomes" id="UP000239001"/>
    </source>
</evidence>
<dbReference type="PANTHER" id="PTHR43581:SF4">
    <property type="entry name" value="ATP_GTP PHOSPHATASE"/>
    <property type="match status" value="1"/>
</dbReference>
<dbReference type="Proteomes" id="UP000239001">
    <property type="component" value="Unassembled WGS sequence"/>
</dbReference>
<organism evidence="2 3">
    <name type="scientific">Aphanothece hegewaldii CCALA 016</name>
    <dbReference type="NCBI Taxonomy" id="2107694"/>
    <lineage>
        <taxon>Bacteria</taxon>
        <taxon>Bacillati</taxon>
        <taxon>Cyanobacteriota</taxon>
        <taxon>Cyanophyceae</taxon>
        <taxon>Oscillatoriophycideae</taxon>
        <taxon>Chroococcales</taxon>
        <taxon>Aphanothecaceae</taxon>
        <taxon>Aphanothece</taxon>
    </lineage>
</organism>
<dbReference type="Pfam" id="PF13175">
    <property type="entry name" value="AAA_15"/>
    <property type="match status" value="2"/>
</dbReference>
<accession>A0A2T1LU27</accession>
<evidence type="ECO:0000259" key="1">
    <source>
        <dbReference type="Pfam" id="PF13175"/>
    </source>
</evidence>
<dbReference type="EMBL" id="PXOH01000024">
    <property type="protein sequence ID" value="PSF34955.1"/>
    <property type="molecule type" value="Genomic_DNA"/>
</dbReference>
<dbReference type="PANTHER" id="PTHR43581">
    <property type="entry name" value="ATP/GTP PHOSPHATASE"/>
    <property type="match status" value="1"/>
</dbReference>
<proteinExistence type="predicted"/>
<dbReference type="OrthoDB" id="9815944at2"/>
<feature type="domain" description="Endonuclease GajA/Old nuclease/RecF-like AAA" evidence="1">
    <location>
        <begin position="3"/>
        <end position="131"/>
    </location>
</feature>
<dbReference type="InterPro" id="IPR027417">
    <property type="entry name" value="P-loop_NTPase"/>
</dbReference>
<sequence length="610" mass="71360">MIKIKNIQIERYRSIINLKLEVNTDNNFITICGENNTGKTNTLRAIDLFFNPDKYNRQADVPFHKLEGSRGGATTPKISIDFLLDDEDIYRISRSFDLDKITKTTGKKLKNKNFRDKQEDMTDHEINNFFSKIEFFFAESINISFPKLINQIIEDIYDIEYDKTRFRGLKSRLKDSFEEYTQGLLEVLNILSAEINPLFQEYRENWGVGFDIDTDIKKFRDLISDEIIFFINDGSNQRIEGKGSGLQRLAYILLHCRLIKKIKSKSVIFLIDEPDVYLHQGLQKKLLNHLKMITSETQIFITTHSPIFIDSYTLDNIFLLDLRISQKYYQRQKSVFNILNTEVVEFNHIDGTRKIRNYLGIGGLDYELLDPYNLILEGETDQIYIENLCHFFNLPFPKIIPANGADKILKCLDFYQSFYQDKEHNPHLLILLDNDSKGRDIYQKINTIKYGKLIIHKELIPNFLGETDYVANSNKLNCDWQIEDFVYPKVLCELVNEIFKKRNEKTNPKLKTINSKTIETKIQQAAFKQRGILALIENEKNEKNPEIGQQINFVSSQSPSEQIKQSLAKLFQKSLQGNKKMINLIQEGDIKYPKVKEFLVKITDFNNFVQ</sequence>
<keyword evidence="3" id="KW-1185">Reference proteome</keyword>
<name>A0A2T1LU27_9CHRO</name>
<reference evidence="2 3" key="1">
    <citation type="submission" date="2018-03" db="EMBL/GenBank/DDBJ databases">
        <title>The ancient ancestry and fast evolution of plastids.</title>
        <authorList>
            <person name="Moore K.R."/>
            <person name="Magnabosco C."/>
            <person name="Momper L."/>
            <person name="Gold D.A."/>
            <person name="Bosak T."/>
            <person name="Fournier G.P."/>
        </authorList>
    </citation>
    <scope>NUCLEOTIDE SEQUENCE [LARGE SCALE GENOMIC DNA]</scope>
    <source>
        <strain evidence="2 3">CCALA 016</strain>
    </source>
</reference>
<gene>
    <name evidence="2" type="ORF">C7H19_18290</name>
</gene>
<feature type="domain" description="Endonuclease GajA/Old nuclease/RecF-like AAA" evidence="1">
    <location>
        <begin position="144"/>
        <end position="309"/>
    </location>
</feature>
<dbReference type="AlphaFoldDB" id="A0A2T1LU27"/>
<evidence type="ECO:0000313" key="2">
    <source>
        <dbReference type="EMBL" id="PSF34955.1"/>
    </source>
</evidence>
<dbReference type="InterPro" id="IPR051396">
    <property type="entry name" value="Bact_Antivir_Def_Nuclease"/>
</dbReference>
<dbReference type="InterPro" id="IPR041685">
    <property type="entry name" value="AAA_GajA/Old/RecF-like"/>
</dbReference>
<dbReference type="RefSeq" id="WP_106458363.1">
    <property type="nucleotide sequence ID" value="NZ_PXOH01000024.1"/>
</dbReference>
<comment type="caution">
    <text evidence="2">The sequence shown here is derived from an EMBL/GenBank/DDBJ whole genome shotgun (WGS) entry which is preliminary data.</text>
</comment>
<dbReference type="SUPFAM" id="SSF52540">
    <property type="entry name" value="P-loop containing nucleoside triphosphate hydrolases"/>
    <property type="match status" value="1"/>
</dbReference>
<dbReference type="Gene3D" id="3.40.50.300">
    <property type="entry name" value="P-loop containing nucleotide triphosphate hydrolases"/>
    <property type="match status" value="1"/>
</dbReference>
<reference evidence="2 3" key="2">
    <citation type="submission" date="2018-03" db="EMBL/GenBank/DDBJ databases">
        <authorList>
            <person name="Keele B.F."/>
        </authorList>
    </citation>
    <scope>NUCLEOTIDE SEQUENCE [LARGE SCALE GENOMIC DNA]</scope>
    <source>
        <strain evidence="2 3">CCALA 016</strain>
    </source>
</reference>
<protein>
    <recommendedName>
        <fullName evidence="1">Endonuclease GajA/Old nuclease/RecF-like AAA domain-containing protein</fullName>
    </recommendedName>
</protein>